<feature type="transmembrane region" description="Helical" evidence="1">
    <location>
        <begin position="6"/>
        <end position="28"/>
    </location>
</feature>
<feature type="non-terminal residue" evidence="2">
    <location>
        <position position="98"/>
    </location>
</feature>
<keyword evidence="1" id="KW-0812">Transmembrane</keyword>
<comment type="caution">
    <text evidence="2">The sequence shown here is derived from an EMBL/GenBank/DDBJ whole genome shotgun (WGS) entry which is preliminary data.</text>
</comment>
<keyword evidence="3" id="KW-1185">Reference proteome</keyword>
<reference evidence="2" key="1">
    <citation type="submission" date="2021-02" db="EMBL/GenBank/DDBJ databases">
        <authorList>
            <person name="Dougan E. K."/>
            <person name="Rhodes N."/>
            <person name="Thang M."/>
            <person name="Chan C."/>
        </authorList>
    </citation>
    <scope>NUCLEOTIDE SEQUENCE</scope>
</reference>
<dbReference type="OrthoDB" id="5210at2759"/>
<evidence type="ECO:0000313" key="3">
    <source>
        <dbReference type="Proteomes" id="UP000601435"/>
    </source>
</evidence>
<accession>A0A812ZWN6</accession>
<evidence type="ECO:0000256" key="1">
    <source>
        <dbReference type="SAM" id="Phobius"/>
    </source>
</evidence>
<feature type="transmembrane region" description="Helical" evidence="1">
    <location>
        <begin position="78"/>
        <end position="97"/>
    </location>
</feature>
<keyword evidence="1" id="KW-0472">Membrane</keyword>
<gene>
    <name evidence="2" type="ORF">SNEC2469_LOCUS25741</name>
</gene>
<dbReference type="Proteomes" id="UP000601435">
    <property type="component" value="Unassembled WGS sequence"/>
</dbReference>
<evidence type="ECO:0008006" key="4">
    <source>
        <dbReference type="Google" id="ProtNLM"/>
    </source>
</evidence>
<dbReference type="EMBL" id="CAJNJA010051186">
    <property type="protein sequence ID" value="CAE7843440.1"/>
    <property type="molecule type" value="Genomic_DNA"/>
</dbReference>
<proteinExistence type="predicted"/>
<keyword evidence="1" id="KW-1133">Transmembrane helix</keyword>
<protein>
    <recommendedName>
        <fullName evidence="4">H(+)-exporting diphosphatase</fullName>
    </recommendedName>
</protein>
<name>A0A812ZWN6_9DINO</name>
<evidence type="ECO:0000313" key="2">
    <source>
        <dbReference type="EMBL" id="CAE7843440.1"/>
    </source>
</evidence>
<sequence length="98" mass="10780">GAMLPVDWIIVPSCGVGLVAALFQFLIIKKIKLQPDDDSEASTDLKKRLMAGGENAPEKLVPEIYEKIMSGAKQFLRVEYAICMGFCLIFSLVIYGLV</sequence>
<dbReference type="AlphaFoldDB" id="A0A812ZWN6"/>
<feature type="non-terminal residue" evidence="2">
    <location>
        <position position="1"/>
    </location>
</feature>
<organism evidence="2 3">
    <name type="scientific">Symbiodinium necroappetens</name>
    <dbReference type="NCBI Taxonomy" id="1628268"/>
    <lineage>
        <taxon>Eukaryota</taxon>
        <taxon>Sar</taxon>
        <taxon>Alveolata</taxon>
        <taxon>Dinophyceae</taxon>
        <taxon>Suessiales</taxon>
        <taxon>Symbiodiniaceae</taxon>
        <taxon>Symbiodinium</taxon>
    </lineage>
</organism>